<sequence>MELLASYTPEDVPAIVLTDIETREVIHTIEPSRDGRVSLMWRAEDWAARNGHKVAERDWSNLSN</sequence>
<comment type="caution">
    <text evidence="1">The sequence shown here is derived from an EMBL/GenBank/DDBJ whole genome shotgun (WGS) entry which is preliminary data.</text>
</comment>
<dbReference type="Proteomes" id="UP001499852">
    <property type="component" value="Unassembled WGS sequence"/>
</dbReference>
<evidence type="ECO:0000313" key="1">
    <source>
        <dbReference type="EMBL" id="GAA5137489.1"/>
    </source>
</evidence>
<organism evidence="1 2">
    <name type="scientific">Prosthecobacter algae</name>
    <dbReference type="NCBI Taxonomy" id="1144682"/>
    <lineage>
        <taxon>Bacteria</taxon>
        <taxon>Pseudomonadati</taxon>
        <taxon>Verrucomicrobiota</taxon>
        <taxon>Verrucomicrobiia</taxon>
        <taxon>Verrucomicrobiales</taxon>
        <taxon>Verrucomicrobiaceae</taxon>
        <taxon>Prosthecobacter</taxon>
    </lineage>
</organism>
<accession>A0ABP9NZ09</accession>
<protein>
    <submittedName>
        <fullName evidence="1">Uncharacterized protein</fullName>
    </submittedName>
</protein>
<reference evidence="2" key="1">
    <citation type="journal article" date="2019" name="Int. J. Syst. Evol. Microbiol.">
        <title>The Global Catalogue of Microorganisms (GCM) 10K type strain sequencing project: providing services to taxonomists for standard genome sequencing and annotation.</title>
        <authorList>
            <consortium name="The Broad Institute Genomics Platform"/>
            <consortium name="The Broad Institute Genome Sequencing Center for Infectious Disease"/>
            <person name="Wu L."/>
            <person name="Ma J."/>
        </authorList>
    </citation>
    <scope>NUCLEOTIDE SEQUENCE [LARGE SCALE GENOMIC DNA]</scope>
    <source>
        <strain evidence="2">JCM 18053</strain>
    </source>
</reference>
<keyword evidence="2" id="KW-1185">Reference proteome</keyword>
<name>A0ABP9NZ09_9BACT</name>
<gene>
    <name evidence="1" type="ORF">GCM10023213_14290</name>
</gene>
<dbReference type="EMBL" id="BAABIA010000003">
    <property type="protein sequence ID" value="GAA5137489.1"/>
    <property type="molecule type" value="Genomic_DNA"/>
</dbReference>
<proteinExistence type="predicted"/>
<dbReference type="RefSeq" id="WP_345735690.1">
    <property type="nucleotide sequence ID" value="NZ_BAABIA010000003.1"/>
</dbReference>
<evidence type="ECO:0000313" key="2">
    <source>
        <dbReference type="Proteomes" id="UP001499852"/>
    </source>
</evidence>